<evidence type="ECO:0000256" key="2">
    <source>
        <dbReference type="ARBA" id="ARBA00009953"/>
    </source>
</evidence>
<evidence type="ECO:0000256" key="6">
    <source>
        <dbReference type="SAM" id="Phobius"/>
    </source>
</evidence>
<organism evidence="10 11">
    <name type="scientific">Sphaeramia orbicularis</name>
    <name type="common">orbiculate cardinalfish</name>
    <dbReference type="NCBI Taxonomy" id="375764"/>
    <lineage>
        <taxon>Eukaryota</taxon>
        <taxon>Metazoa</taxon>
        <taxon>Chordata</taxon>
        <taxon>Craniata</taxon>
        <taxon>Vertebrata</taxon>
        <taxon>Euteleostomi</taxon>
        <taxon>Actinopterygii</taxon>
        <taxon>Neopterygii</taxon>
        <taxon>Teleostei</taxon>
        <taxon>Neoteleostei</taxon>
        <taxon>Acanthomorphata</taxon>
        <taxon>Gobiaria</taxon>
        <taxon>Kurtiformes</taxon>
        <taxon>Apogonoidei</taxon>
        <taxon>Apogonidae</taxon>
        <taxon>Apogoninae</taxon>
        <taxon>Sphaeramia</taxon>
    </lineage>
</organism>
<comment type="subcellular location">
    <subcellularLocation>
        <location evidence="1">Nucleus</location>
    </subcellularLocation>
</comment>
<dbReference type="Pfam" id="PF08620">
    <property type="entry name" value="RPAP1_C"/>
    <property type="match status" value="1"/>
</dbReference>
<evidence type="ECO:0000259" key="7">
    <source>
        <dbReference type="Pfam" id="PF08620"/>
    </source>
</evidence>
<evidence type="ECO:0000259" key="9">
    <source>
        <dbReference type="Pfam" id="PF25766"/>
    </source>
</evidence>
<reference evidence="10" key="1">
    <citation type="submission" date="2019-06" db="EMBL/GenBank/DDBJ databases">
        <authorList>
            <consortium name="Wellcome Sanger Institute Data Sharing"/>
        </authorList>
    </citation>
    <scope>NUCLEOTIDE SEQUENCE [LARGE SCALE GENOMIC DNA]</scope>
</reference>
<proteinExistence type="inferred from homology"/>
<keyword evidence="4" id="KW-0539">Nucleus</keyword>
<dbReference type="AlphaFoldDB" id="A0A673C5E0"/>
<protein>
    <recommendedName>
        <fullName evidence="12">RNA polymerase II associated protein 1</fullName>
    </recommendedName>
</protein>
<evidence type="ECO:0000256" key="5">
    <source>
        <dbReference type="SAM" id="MobiDB-lite"/>
    </source>
</evidence>
<feature type="region of interest" description="Disordered" evidence="5">
    <location>
        <begin position="243"/>
        <end position="290"/>
    </location>
</feature>
<gene>
    <name evidence="10" type="primary">rpap1</name>
</gene>
<dbReference type="Ensembl" id="ENSSORT00005050388.1">
    <property type="protein sequence ID" value="ENSSORP00005049190.1"/>
    <property type="gene ID" value="ENSSORG00005022247.1"/>
</dbReference>
<feature type="region of interest" description="Disordered" evidence="5">
    <location>
        <begin position="23"/>
        <end position="43"/>
    </location>
</feature>
<feature type="region of interest" description="Disordered" evidence="5">
    <location>
        <begin position="173"/>
        <end position="203"/>
    </location>
</feature>
<keyword evidence="11" id="KW-1185">Reference proteome</keyword>
<feature type="domain" description="RPAP1 C-terminal" evidence="7">
    <location>
        <begin position="321"/>
        <end position="386"/>
    </location>
</feature>
<accession>A0A673C5E0</accession>
<dbReference type="InterPro" id="IPR016024">
    <property type="entry name" value="ARM-type_fold"/>
</dbReference>
<dbReference type="Pfam" id="PF25766">
    <property type="entry name" value="TPR_RPAP1"/>
    <property type="match status" value="1"/>
</dbReference>
<keyword evidence="6" id="KW-0472">Membrane</keyword>
<evidence type="ECO:0000313" key="11">
    <source>
        <dbReference type="Proteomes" id="UP000472271"/>
    </source>
</evidence>
<evidence type="ECO:0000256" key="3">
    <source>
        <dbReference type="ARBA" id="ARBA00023163"/>
    </source>
</evidence>
<keyword evidence="3" id="KW-0804">Transcription</keyword>
<evidence type="ECO:0000256" key="4">
    <source>
        <dbReference type="ARBA" id="ARBA00023242"/>
    </source>
</evidence>
<feature type="domain" description="RPAP1/MINIYO-like TPR repeats" evidence="9">
    <location>
        <begin position="968"/>
        <end position="1191"/>
    </location>
</feature>
<dbReference type="InterPro" id="IPR013930">
    <property type="entry name" value="RPAP1_N"/>
</dbReference>
<evidence type="ECO:0000259" key="8">
    <source>
        <dbReference type="Pfam" id="PF08621"/>
    </source>
</evidence>
<feature type="compositionally biased region" description="Polar residues" evidence="5">
    <location>
        <begin position="245"/>
        <end position="265"/>
    </location>
</feature>
<comment type="similarity">
    <text evidence="2">Belongs to the RPAP1 family.</text>
</comment>
<evidence type="ECO:0008006" key="12">
    <source>
        <dbReference type="Google" id="ProtNLM"/>
    </source>
</evidence>
<dbReference type="InterPro" id="IPR057989">
    <property type="entry name" value="TPR_RPAP1/MINIYO-like"/>
</dbReference>
<dbReference type="Proteomes" id="UP000472271">
    <property type="component" value="Chromosome 22"/>
</dbReference>
<keyword evidence="6" id="KW-1133">Transmembrane helix</keyword>
<feature type="transmembrane region" description="Helical" evidence="6">
    <location>
        <begin position="1212"/>
        <end position="1235"/>
    </location>
</feature>
<dbReference type="GO" id="GO:0006366">
    <property type="term" value="P:transcription by RNA polymerase II"/>
    <property type="evidence" value="ECO:0007669"/>
    <property type="project" value="InterPro"/>
</dbReference>
<name>A0A673C5E0_9TELE</name>
<dbReference type="SUPFAM" id="SSF48371">
    <property type="entry name" value="ARM repeat"/>
    <property type="match status" value="1"/>
</dbReference>
<dbReference type="Pfam" id="PF08621">
    <property type="entry name" value="RPAP1_N"/>
    <property type="match status" value="1"/>
</dbReference>
<dbReference type="InterPro" id="IPR013929">
    <property type="entry name" value="RPAP1_C"/>
</dbReference>
<feature type="domain" description="RPAP1 N-terminal" evidence="8">
    <location>
        <begin position="204"/>
        <end position="245"/>
    </location>
</feature>
<evidence type="ECO:0000256" key="1">
    <source>
        <dbReference type="ARBA" id="ARBA00004123"/>
    </source>
</evidence>
<sequence>MLRRPKPTDSEADLLREQEQFLTSGAQSAASVIRRPDKRRGEAEAASLHNCKCNGRLFVVDLPDQLPSLTPAPPKKSRFKANRVKFEDEDAAERLDRHDTHISAVLSRIVERDTSSVPISLPVFTGLAFPQVHHRSEVPLSSGGGGKKSIFARQIAAQRLKEGKMLLHCAPRSAQSTEAREVSGSRLVSGQGLGGPDSTGETMKIHRENEEKLRAMSQSEILEEQKKLLSQLDPRLVDFVRSRKAQSVPSSASPSKHPQGQSSKESFPHDNVSRQSEPSEKDLPVKPQKEWVHMDKVEPEKLEWMRDLPAPRRKATKMAMEARFDFAGMLIPPTEDLPTHLGLHHHGQEPERAGYSLQELFLLSRSQVIQQRSLALSTLANILAKAHNGEYQSALKGNVMSTLLDAGLIFLLRFALDDSIEGVMSAAMHALNTLLVCTEDEACLDSTFSWFRGMASFPLLPCAQEEEDEEDEGLGEIMKMTVKEKEERKSDHDVARQDVIKGLLKMKLLPRLRYILEVVRPSPRVVQDILEVLTRIARHSSSSATQVLDCPRLLEVIMTEFLPTSWTAPASPLPHSVYGLPLAGAMKLLRVLSTSGRHACARLLNSVGARERLSRLLSVDPSELLLEPTEALRITTEAYRLWAVAAGYGQACQLYIDLYPALVKELQSVHRVLAPSHPLVPLQLQRVLALLSLLTQVTHTAGCHQELQAGMLLGAFYSTRSTSVVCNIQSSPETTPSLPGLACPGWRDRLGLAAPCSPFPLLTGLGLLLETITGIHKGLSHKFTGLLLSEPVIGYLRSCSQATPTLSHTRAWLLQHEHHLLYLLLRLVPIEPDVVKHASLYHQSALVLLPWLLPGSEYLAHELLSTIIFNKDFISEGHSGGPEAVELGELKLHEDSHHRASPSLQTVGALLREACVQLPSIRGCFLTHLAHLESSVLVSRDSLLSRNPWIKSHLLPELTGPTLPSDWPYLPLVSLYERTGVSDGGGLAVEELPVGALQAVTHCLQWLLLLEVWREEALKVVLPVAKFARLSCVFLCSSDLFLERPVQRLTWGLFRLKSRLDSLDLNAPPPGLASFQDLYSALLAQYEAVSFGDRLFGCWVLLPLQRRYSAAMRLAVFGEHVGMLRSLGVTLQQLSIPIERFTSPPEDSLPLLRLYFRSLVTGSLKRHWCPVLYIVALSHVNAFIFSQDAAAQEVEAARHSMLWKIYYLTDEVLLFLLNFAFTFVSPSVSTLMFYVH</sequence>
<dbReference type="InterPro" id="IPR039913">
    <property type="entry name" value="RPAP1/Rba50"/>
</dbReference>
<reference evidence="10" key="3">
    <citation type="submission" date="2025-09" db="UniProtKB">
        <authorList>
            <consortium name="Ensembl"/>
        </authorList>
    </citation>
    <scope>IDENTIFICATION</scope>
</reference>
<dbReference type="PANTHER" id="PTHR21483:SF18">
    <property type="entry name" value="RNA POLYMERASE II-ASSOCIATED PROTEIN 1"/>
    <property type="match status" value="1"/>
</dbReference>
<reference evidence="10" key="2">
    <citation type="submission" date="2025-08" db="UniProtKB">
        <authorList>
            <consortium name="Ensembl"/>
        </authorList>
    </citation>
    <scope>IDENTIFICATION</scope>
</reference>
<feature type="compositionally biased region" description="Basic and acidic residues" evidence="5">
    <location>
        <begin position="266"/>
        <end position="290"/>
    </location>
</feature>
<evidence type="ECO:0000313" key="10">
    <source>
        <dbReference type="Ensembl" id="ENSSORP00005049190.1"/>
    </source>
</evidence>
<dbReference type="PANTHER" id="PTHR21483">
    <property type="entry name" value="RNA POLYMERASE II-ASSOCIATED PROTEIN 1"/>
    <property type="match status" value="1"/>
</dbReference>
<keyword evidence="6" id="KW-0812">Transmembrane</keyword>